<sequence length="318" mass="34075">MSVEPNKPIVLVFLAAGVQGSAVVRAALARGFSVRALVRDKSRISGIPLPDVEWIEADLDSVDAMRAASAGIRHAVLQVPTGPADAMVKHARNAAVALCNAELQSMVLKLASASRPVPCTEPSFVGNSRVEGTLRDAGLAFATVRPTMYLDNLLKPSALREIIQEGVFAPPIPASQRIAWTSADDCARAAITLLERGATGDFRIAGMQSMDGAELAASIQAGLGLPVRYRAQPIEAFERDVDSAMGVGMGARIGSKFRYFASYPEEADAILAQPFKPYPELQGFEPFLVQRWVRMNRQSFLQNPSGTIDTATHGRCSP</sequence>
<dbReference type="PANTHER" id="PTHR43162:SF1">
    <property type="entry name" value="PRESTALK A DIFFERENTIATION PROTEIN A"/>
    <property type="match status" value="1"/>
</dbReference>
<feature type="domain" description="NmrA-like" evidence="1">
    <location>
        <begin position="9"/>
        <end position="266"/>
    </location>
</feature>
<reference evidence="2" key="1">
    <citation type="submission" date="2022-07" db="EMBL/GenBank/DDBJ databases">
        <authorList>
            <consortium name="DAFM: The Division of Animal and Food Microbiology"/>
        </authorList>
    </citation>
    <scope>NUCLEOTIDE SEQUENCE</scope>
    <source>
        <strain evidence="2">19MO01SH01-2</strain>
    </source>
</reference>
<dbReference type="InterPro" id="IPR036291">
    <property type="entry name" value="NAD(P)-bd_dom_sf"/>
</dbReference>
<comment type="caution">
    <text evidence="2">The sequence shown here is derived from an EMBL/GenBank/DDBJ whole genome shotgun (WGS) entry which is preliminary data.</text>
</comment>
<evidence type="ECO:0000259" key="1">
    <source>
        <dbReference type="Pfam" id="PF05368"/>
    </source>
</evidence>
<dbReference type="AlphaFoldDB" id="A0AAI9C6F9"/>
<gene>
    <name evidence="2" type="ORF">QEG23_004424</name>
</gene>
<dbReference type="InterPro" id="IPR051604">
    <property type="entry name" value="Ergot_Alk_Oxidoreductase"/>
</dbReference>
<evidence type="ECO:0000313" key="3">
    <source>
        <dbReference type="Proteomes" id="UP001218208"/>
    </source>
</evidence>
<dbReference type="Pfam" id="PF05368">
    <property type="entry name" value="NmrA"/>
    <property type="match status" value="1"/>
</dbReference>
<dbReference type="RefSeq" id="WP_110712756.1">
    <property type="nucleotide sequence ID" value="NZ_CP029773.1"/>
</dbReference>
<dbReference type="Proteomes" id="UP001218208">
    <property type="component" value="Unassembled WGS sequence"/>
</dbReference>
<accession>A0AAI9C6F9</accession>
<protein>
    <submittedName>
        <fullName evidence="2">NmrA family NAD(P)-binding protein</fullName>
    </submittedName>
</protein>
<name>A0AAI9C6F9_STEMA</name>
<evidence type="ECO:0000313" key="2">
    <source>
        <dbReference type="EMBL" id="EKT4094850.1"/>
    </source>
</evidence>
<dbReference type="EMBL" id="ABLOJW010000037">
    <property type="protein sequence ID" value="EKT4094850.1"/>
    <property type="molecule type" value="Genomic_DNA"/>
</dbReference>
<dbReference type="Gene3D" id="3.40.50.720">
    <property type="entry name" value="NAD(P)-binding Rossmann-like Domain"/>
    <property type="match status" value="1"/>
</dbReference>
<dbReference type="SUPFAM" id="SSF51735">
    <property type="entry name" value="NAD(P)-binding Rossmann-fold domains"/>
    <property type="match status" value="1"/>
</dbReference>
<dbReference type="PANTHER" id="PTHR43162">
    <property type="match status" value="1"/>
</dbReference>
<organism evidence="2 3">
    <name type="scientific">Stenotrophomonas maltophilia</name>
    <name type="common">Pseudomonas maltophilia</name>
    <name type="synonym">Xanthomonas maltophilia</name>
    <dbReference type="NCBI Taxonomy" id="40324"/>
    <lineage>
        <taxon>Bacteria</taxon>
        <taxon>Pseudomonadati</taxon>
        <taxon>Pseudomonadota</taxon>
        <taxon>Gammaproteobacteria</taxon>
        <taxon>Lysobacterales</taxon>
        <taxon>Lysobacteraceae</taxon>
        <taxon>Stenotrophomonas</taxon>
        <taxon>Stenotrophomonas maltophilia group</taxon>
    </lineage>
</organism>
<proteinExistence type="predicted"/>
<dbReference type="InterPro" id="IPR008030">
    <property type="entry name" value="NmrA-like"/>
</dbReference>